<dbReference type="PANTHER" id="PTHR31422">
    <property type="entry name" value="BNAANNG28530D PROTEIN"/>
    <property type="match status" value="1"/>
</dbReference>
<dbReference type="InterPro" id="IPR007656">
    <property type="entry name" value="GTD-bd"/>
</dbReference>
<comment type="caution">
    <text evidence="7">The sequence shown here is derived from an EMBL/GenBank/DDBJ whole genome shotgun (WGS) entry which is preliminary data.</text>
</comment>
<dbReference type="GO" id="GO:0080115">
    <property type="term" value="F:myosin XI tail binding"/>
    <property type="evidence" value="ECO:0007669"/>
    <property type="project" value="UniProtKB-ARBA"/>
</dbReference>
<evidence type="ECO:0000256" key="4">
    <source>
        <dbReference type="ARBA" id="ARBA00023136"/>
    </source>
</evidence>
<keyword evidence="8" id="KW-1185">Reference proteome</keyword>
<keyword evidence="4" id="KW-0472">Membrane</keyword>
<dbReference type="Proteomes" id="UP001222027">
    <property type="component" value="Unassembled WGS sequence"/>
</dbReference>
<comment type="subcellular location">
    <subcellularLocation>
        <location evidence="1">Membrane</location>
    </subcellularLocation>
</comment>
<dbReference type="AlphaFoldDB" id="A0AAV8R6J8"/>
<evidence type="ECO:0000313" key="8">
    <source>
        <dbReference type="Proteomes" id="UP001222027"/>
    </source>
</evidence>
<feature type="coiled-coil region" evidence="5">
    <location>
        <begin position="123"/>
        <end position="171"/>
    </location>
</feature>
<protein>
    <recommendedName>
        <fullName evidence="6">GTD-binding domain-containing protein</fullName>
    </recommendedName>
</protein>
<dbReference type="PANTHER" id="PTHR31422:SF0">
    <property type="entry name" value="MYOSIN-BINDING PROTEIN 7"/>
    <property type="match status" value="1"/>
</dbReference>
<feature type="coiled-coil region" evidence="5">
    <location>
        <begin position="328"/>
        <end position="355"/>
    </location>
</feature>
<keyword evidence="3" id="KW-1133">Transmembrane helix</keyword>
<evidence type="ECO:0000313" key="7">
    <source>
        <dbReference type="EMBL" id="KAJ8494129.1"/>
    </source>
</evidence>
<evidence type="ECO:0000256" key="2">
    <source>
        <dbReference type="ARBA" id="ARBA00022692"/>
    </source>
</evidence>
<evidence type="ECO:0000256" key="1">
    <source>
        <dbReference type="ARBA" id="ARBA00004370"/>
    </source>
</evidence>
<evidence type="ECO:0000256" key="3">
    <source>
        <dbReference type="ARBA" id="ARBA00022989"/>
    </source>
</evidence>
<name>A0AAV8R6J8_ENSVE</name>
<feature type="domain" description="GTD-binding" evidence="6">
    <location>
        <begin position="107"/>
        <end position="205"/>
    </location>
</feature>
<keyword evidence="5" id="KW-0175">Coiled coil</keyword>
<gene>
    <name evidence="7" type="ORF">OPV22_015850</name>
</gene>
<keyword evidence="2" id="KW-0812">Transmembrane</keyword>
<sequence length="450" mass="49300">MEKHGGSNLRARRFDAFWGFMDPGEPTPMPDGSGGGGTDTVARTCASGCHYFGPASVPSAAWYRSLKRKLDERDAETCSLSFVAKRGDEGEGEGGAGASFARVDIGNEAAALREALISHQQSVQKLLTELEEERSAAASAATEAMSMILRLQREKAEAQMEARQFKRLADEKMAHDQQEIASLEDLLFKRDQAVQALSCEVQAYRHRLLSYGIGIDGDAPPSEPQTPDTATSAAASTVRQFDLLPRDYPPLRCTGDAAADLDNFASGQEFKKGDEFPAAVDCASDYGGRDDMSDRVYTVDAVHGASDDYVSTPRELQNRRIVGGVGGGAAQEAEVRKLCARMEALEADRESMRQSFISMGTDKAQMVLLKEIAQQMCKEVAPERNLIKKPPSNKRFSIMSVIRTVISLVLWIRKSTRARHTFGLSSSNAGLLLLLDKSPRLRHRRFLTRT</sequence>
<dbReference type="Pfam" id="PF04576">
    <property type="entry name" value="Zein-binding"/>
    <property type="match status" value="1"/>
</dbReference>
<dbReference type="EMBL" id="JAQQAF010000004">
    <property type="protein sequence ID" value="KAJ8494129.1"/>
    <property type="molecule type" value="Genomic_DNA"/>
</dbReference>
<evidence type="ECO:0000256" key="5">
    <source>
        <dbReference type="SAM" id="Coils"/>
    </source>
</evidence>
<reference evidence="7 8" key="1">
    <citation type="submission" date="2022-12" db="EMBL/GenBank/DDBJ databases">
        <title>Chromosome-scale assembly of the Ensete ventricosum genome.</title>
        <authorList>
            <person name="Dussert Y."/>
            <person name="Stocks J."/>
            <person name="Wendawek A."/>
            <person name="Woldeyes F."/>
            <person name="Nichols R.A."/>
            <person name="Borrell J.S."/>
        </authorList>
    </citation>
    <scope>NUCLEOTIDE SEQUENCE [LARGE SCALE GENOMIC DNA]</scope>
    <source>
        <strain evidence="8">cv. Maze</strain>
        <tissue evidence="7">Seeds</tissue>
    </source>
</reference>
<evidence type="ECO:0000259" key="6">
    <source>
        <dbReference type="PROSITE" id="PS51775"/>
    </source>
</evidence>
<organism evidence="7 8">
    <name type="scientific">Ensete ventricosum</name>
    <name type="common">Abyssinian banana</name>
    <name type="synonym">Musa ensete</name>
    <dbReference type="NCBI Taxonomy" id="4639"/>
    <lineage>
        <taxon>Eukaryota</taxon>
        <taxon>Viridiplantae</taxon>
        <taxon>Streptophyta</taxon>
        <taxon>Embryophyta</taxon>
        <taxon>Tracheophyta</taxon>
        <taxon>Spermatophyta</taxon>
        <taxon>Magnoliopsida</taxon>
        <taxon>Liliopsida</taxon>
        <taxon>Zingiberales</taxon>
        <taxon>Musaceae</taxon>
        <taxon>Ensete</taxon>
    </lineage>
</organism>
<accession>A0AAV8R6J8</accession>
<proteinExistence type="predicted"/>
<dbReference type="GO" id="GO:0016020">
    <property type="term" value="C:membrane"/>
    <property type="evidence" value="ECO:0007669"/>
    <property type="project" value="UniProtKB-SubCell"/>
</dbReference>
<dbReference type="PROSITE" id="PS51775">
    <property type="entry name" value="GTD_BINDING"/>
    <property type="match status" value="1"/>
</dbReference>